<name>A0ACB9AG97_CICIN</name>
<evidence type="ECO:0000313" key="2">
    <source>
        <dbReference type="Proteomes" id="UP001055811"/>
    </source>
</evidence>
<keyword evidence="2" id="KW-1185">Reference proteome</keyword>
<comment type="caution">
    <text evidence="1">The sequence shown here is derived from an EMBL/GenBank/DDBJ whole genome shotgun (WGS) entry which is preliminary data.</text>
</comment>
<reference evidence="2" key="1">
    <citation type="journal article" date="2022" name="Mol. Ecol. Resour.">
        <title>The genomes of chicory, endive, great burdock and yacon provide insights into Asteraceae palaeo-polyploidization history and plant inulin production.</title>
        <authorList>
            <person name="Fan W."/>
            <person name="Wang S."/>
            <person name="Wang H."/>
            <person name="Wang A."/>
            <person name="Jiang F."/>
            <person name="Liu H."/>
            <person name="Zhao H."/>
            <person name="Xu D."/>
            <person name="Zhang Y."/>
        </authorList>
    </citation>
    <scope>NUCLEOTIDE SEQUENCE [LARGE SCALE GENOMIC DNA]</scope>
    <source>
        <strain evidence="2">cv. Punajuju</strain>
    </source>
</reference>
<evidence type="ECO:0000313" key="1">
    <source>
        <dbReference type="EMBL" id="KAI3709172.1"/>
    </source>
</evidence>
<accession>A0ACB9AG97</accession>
<protein>
    <submittedName>
        <fullName evidence="1">Uncharacterized protein</fullName>
    </submittedName>
</protein>
<dbReference type="Proteomes" id="UP001055811">
    <property type="component" value="Linkage Group LG07"/>
</dbReference>
<dbReference type="EMBL" id="CM042015">
    <property type="protein sequence ID" value="KAI3709172.1"/>
    <property type="molecule type" value="Genomic_DNA"/>
</dbReference>
<gene>
    <name evidence="1" type="ORF">L2E82_38931</name>
</gene>
<sequence>MQSIPQAFNNVEESNDLDNEEIDSDENDSNQFDDTDDDLLEDESSEEDVPEIETPVIFIGEEDVKSSNDSVVRETMPEEQLLEATHANLIGSPKTAETPFDSPKDASGSNPGTNSVSTEPKFVVEAQSPNNDSSSRRFRLDPVSKLENINPPLNNLLDQESLKENKKGSEPRLGLDAIKKDSIPEDLNGVSANLNFLLSRSTPIKEKLDKISNTKPQIQPNGDHEVFGDQENFEKKSTPIFERRITRSQKRQAWKQQGWIQDQSSEIFSSTESSISSGIMNKVEEIGKKCGFGKHKGKGSGKRQGGLKGVNDGKK</sequence>
<proteinExistence type="predicted"/>
<reference evidence="1 2" key="2">
    <citation type="journal article" date="2022" name="Mol. Ecol. Resour.">
        <title>The genomes of chicory, endive, great burdock and yacon provide insights into Asteraceae paleo-polyploidization history and plant inulin production.</title>
        <authorList>
            <person name="Fan W."/>
            <person name="Wang S."/>
            <person name="Wang H."/>
            <person name="Wang A."/>
            <person name="Jiang F."/>
            <person name="Liu H."/>
            <person name="Zhao H."/>
            <person name="Xu D."/>
            <person name="Zhang Y."/>
        </authorList>
    </citation>
    <scope>NUCLEOTIDE SEQUENCE [LARGE SCALE GENOMIC DNA]</scope>
    <source>
        <strain evidence="2">cv. Punajuju</strain>
        <tissue evidence="1">Leaves</tissue>
    </source>
</reference>
<organism evidence="1 2">
    <name type="scientific">Cichorium intybus</name>
    <name type="common">Chicory</name>
    <dbReference type="NCBI Taxonomy" id="13427"/>
    <lineage>
        <taxon>Eukaryota</taxon>
        <taxon>Viridiplantae</taxon>
        <taxon>Streptophyta</taxon>
        <taxon>Embryophyta</taxon>
        <taxon>Tracheophyta</taxon>
        <taxon>Spermatophyta</taxon>
        <taxon>Magnoliopsida</taxon>
        <taxon>eudicotyledons</taxon>
        <taxon>Gunneridae</taxon>
        <taxon>Pentapetalae</taxon>
        <taxon>asterids</taxon>
        <taxon>campanulids</taxon>
        <taxon>Asterales</taxon>
        <taxon>Asteraceae</taxon>
        <taxon>Cichorioideae</taxon>
        <taxon>Cichorieae</taxon>
        <taxon>Cichoriinae</taxon>
        <taxon>Cichorium</taxon>
    </lineage>
</organism>